<dbReference type="FunFam" id="2.40.50.140:FF:000045">
    <property type="entry name" value="Phenylalanine--tRNA ligase beta subunit"/>
    <property type="match status" value="1"/>
</dbReference>
<feature type="binding site" evidence="15">
    <location>
        <position position="504"/>
    </location>
    <ligand>
        <name>Mg(2+)</name>
        <dbReference type="ChEBI" id="CHEBI:18420"/>
        <note>shared with alpha subunit</note>
    </ligand>
</feature>
<dbReference type="SUPFAM" id="SSF50249">
    <property type="entry name" value="Nucleic acid-binding proteins"/>
    <property type="match status" value="1"/>
</dbReference>
<evidence type="ECO:0000259" key="18">
    <source>
        <dbReference type="PROSITE" id="PS51447"/>
    </source>
</evidence>
<dbReference type="GO" id="GO:0000287">
    <property type="term" value="F:magnesium ion binding"/>
    <property type="evidence" value="ECO:0007669"/>
    <property type="project" value="UniProtKB-UniRule"/>
</dbReference>
<dbReference type="InterPro" id="IPR009061">
    <property type="entry name" value="DNA-bd_dom_put_sf"/>
</dbReference>
<dbReference type="SMART" id="SM00874">
    <property type="entry name" value="B5"/>
    <property type="match status" value="1"/>
</dbReference>
<dbReference type="FunFam" id="3.30.70.380:FF:000001">
    <property type="entry name" value="Phenylalanine--tRNA ligase beta subunit"/>
    <property type="match status" value="1"/>
</dbReference>
<dbReference type="Pfam" id="PF03483">
    <property type="entry name" value="B3_4"/>
    <property type="match status" value="1"/>
</dbReference>
<evidence type="ECO:0000259" key="19">
    <source>
        <dbReference type="PROSITE" id="PS51483"/>
    </source>
</evidence>
<feature type="domain" description="FDX-ACB" evidence="18">
    <location>
        <begin position="777"/>
        <end position="870"/>
    </location>
</feature>
<evidence type="ECO:0000256" key="13">
    <source>
        <dbReference type="ARBA" id="ARBA00023146"/>
    </source>
</evidence>
<dbReference type="SMART" id="SM00896">
    <property type="entry name" value="FDX-ACB"/>
    <property type="match status" value="1"/>
</dbReference>
<evidence type="ECO:0000256" key="11">
    <source>
        <dbReference type="ARBA" id="ARBA00022884"/>
    </source>
</evidence>
<dbReference type="SMART" id="SM00873">
    <property type="entry name" value="B3_4"/>
    <property type="match status" value="1"/>
</dbReference>
<dbReference type="OrthoDB" id="9805455at2"/>
<keyword evidence="13 15" id="KW-0030">Aminoacyl-tRNA synthetase</keyword>
<keyword evidence="12 15" id="KW-0648">Protein biosynthesis</keyword>
<keyword evidence="21" id="KW-1185">Reference proteome</keyword>
<feature type="binding site" evidence="15">
    <location>
        <position position="513"/>
    </location>
    <ligand>
        <name>Mg(2+)</name>
        <dbReference type="ChEBI" id="CHEBI:18420"/>
        <note>shared with alpha subunit</note>
    </ligand>
</feature>
<dbReference type="RefSeq" id="WP_142259287.1">
    <property type="nucleotide sequence ID" value="NZ_BMPV01000007.1"/>
</dbReference>
<dbReference type="EMBL" id="VFPQ01000001">
    <property type="protein sequence ID" value="TQM75239.1"/>
    <property type="molecule type" value="Genomic_DNA"/>
</dbReference>
<dbReference type="Gene3D" id="3.30.56.10">
    <property type="match status" value="2"/>
</dbReference>
<keyword evidence="11 16" id="KW-0694">RNA-binding</keyword>
<dbReference type="InterPro" id="IPR005147">
    <property type="entry name" value="tRNA_synthase_B5-dom"/>
</dbReference>
<dbReference type="InterPro" id="IPR045060">
    <property type="entry name" value="Phe-tRNA-ligase_IIc_bsu"/>
</dbReference>
<feature type="domain" description="TRNA-binding" evidence="17">
    <location>
        <begin position="40"/>
        <end position="155"/>
    </location>
</feature>
<dbReference type="PANTHER" id="PTHR10947">
    <property type="entry name" value="PHENYLALANYL-TRNA SYNTHETASE BETA CHAIN AND LEUCINE-RICH REPEAT-CONTAINING PROTEIN 47"/>
    <property type="match status" value="1"/>
</dbReference>
<dbReference type="PROSITE" id="PS50886">
    <property type="entry name" value="TRBD"/>
    <property type="match status" value="1"/>
</dbReference>
<dbReference type="Pfam" id="PF17759">
    <property type="entry name" value="tRNA_synthFbeta"/>
    <property type="match status" value="1"/>
</dbReference>
<keyword evidence="7 15" id="KW-0479">Metal-binding</keyword>
<evidence type="ECO:0000256" key="10">
    <source>
        <dbReference type="ARBA" id="ARBA00022842"/>
    </source>
</evidence>
<keyword evidence="5 16" id="KW-0820">tRNA-binding</keyword>
<dbReference type="GO" id="GO:0006432">
    <property type="term" value="P:phenylalanyl-tRNA aminoacylation"/>
    <property type="evidence" value="ECO:0007669"/>
    <property type="project" value="UniProtKB-UniRule"/>
</dbReference>
<organism evidence="20 21">
    <name type="scientific">Thermopolyspora flexuosa</name>
    <dbReference type="NCBI Taxonomy" id="103836"/>
    <lineage>
        <taxon>Bacteria</taxon>
        <taxon>Bacillati</taxon>
        <taxon>Actinomycetota</taxon>
        <taxon>Actinomycetes</taxon>
        <taxon>Streptosporangiales</taxon>
        <taxon>Streptosporangiaceae</taxon>
        <taxon>Thermopolyspora</taxon>
    </lineage>
</organism>
<proteinExistence type="inferred from homology"/>
<dbReference type="SUPFAM" id="SSF56037">
    <property type="entry name" value="PheT/TilS domain"/>
    <property type="match status" value="1"/>
</dbReference>
<dbReference type="InterPro" id="IPR005146">
    <property type="entry name" value="B3/B4_tRNA-bd"/>
</dbReference>
<comment type="cofactor">
    <cofactor evidence="15">
        <name>Mg(2+)</name>
        <dbReference type="ChEBI" id="CHEBI:18420"/>
    </cofactor>
    <text evidence="15">Binds 2 magnesium ions per tetramer.</text>
</comment>
<dbReference type="Gene3D" id="3.30.930.10">
    <property type="entry name" value="Bira Bifunctional Protein, Domain 2"/>
    <property type="match status" value="1"/>
</dbReference>
<dbReference type="AlphaFoldDB" id="A0A543IXD8"/>
<evidence type="ECO:0000313" key="20">
    <source>
        <dbReference type="EMBL" id="TQM75239.1"/>
    </source>
</evidence>
<evidence type="ECO:0000256" key="5">
    <source>
        <dbReference type="ARBA" id="ARBA00022555"/>
    </source>
</evidence>
<gene>
    <name evidence="15" type="primary">pheT</name>
    <name evidence="20" type="ORF">FHX40_1941</name>
</gene>
<dbReference type="FunFam" id="3.30.930.10:FF:000130">
    <property type="entry name" value="Phenylalanine--tRNA ligase beta subunit"/>
    <property type="match status" value="1"/>
</dbReference>
<dbReference type="HAMAP" id="MF_00283">
    <property type="entry name" value="Phe_tRNA_synth_beta1"/>
    <property type="match status" value="1"/>
</dbReference>
<comment type="caution">
    <text evidence="20">The sequence shown here is derived from an EMBL/GenBank/DDBJ whole genome shotgun (WGS) entry which is preliminary data.</text>
</comment>
<keyword evidence="10 15" id="KW-0460">Magnesium</keyword>
<keyword evidence="6 15" id="KW-0436">Ligase</keyword>
<dbReference type="Pfam" id="PF03484">
    <property type="entry name" value="B5"/>
    <property type="match status" value="1"/>
</dbReference>
<evidence type="ECO:0000256" key="1">
    <source>
        <dbReference type="ARBA" id="ARBA00004496"/>
    </source>
</evidence>
<dbReference type="GO" id="GO:0009328">
    <property type="term" value="C:phenylalanine-tRNA ligase complex"/>
    <property type="evidence" value="ECO:0007669"/>
    <property type="project" value="TreeGrafter"/>
</dbReference>
<dbReference type="InterPro" id="IPR012340">
    <property type="entry name" value="NA-bd_OB-fold"/>
</dbReference>
<evidence type="ECO:0000256" key="6">
    <source>
        <dbReference type="ARBA" id="ARBA00022598"/>
    </source>
</evidence>
<reference evidence="20 21" key="1">
    <citation type="submission" date="2019-06" db="EMBL/GenBank/DDBJ databases">
        <title>Sequencing the genomes of 1000 actinobacteria strains.</title>
        <authorList>
            <person name="Klenk H.-P."/>
        </authorList>
    </citation>
    <scope>NUCLEOTIDE SEQUENCE [LARGE SCALE GENOMIC DNA]</scope>
    <source>
        <strain evidence="20 21">DSM 43186</strain>
    </source>
</reference>
<evidence type="ECO:0000256" key="8">
    <source>
        <dbReference type="ARBA" id="ARBA00022741"/>
    </source>
</evidence>
<dbReference type="InterPro" id="IPR033714">
    <property type="entry name" value="tRNA_bind_bactPheRS"/>
</dbReference>
<feature type="binding site" evidence="15">
    <location>
        <position position="514"/>
    </location>
    <ligand>
        <name>Mg(2+)</name>
        <dbReference type="ChEBI" id="CHEBI:18420"/>
        <note>shared with alpha subunit</note>
    </ligand>
</feature>
<evidence type="ECO:0000256" key="15">
    <source>
        <dbReference type="HAMAP-Rule" id="MF_00283"/>
    </source>
</evidence>
<sequence length="872" mass="93464">MRVPLSWVREYVDLPAVSTHEIAERLTAAGLKVEAIESVGHEIKNVVVGEVLAIEELTGFKKPIRYCQVEVGEAAPRGIICGARNFVAGDRVPVALPGAVLPGPKPGELFEITSRKTYGRISDGMICSARELGVGDDHSGILVLPADTPIGTDVVELLGLRDDVLEVEVTPDRGYALSIRGIARELAIAFGVPFRDPADIELPADTGGSYPAEIADPTACDRFVLRTVTGLDPQAPTPMWMQVRLIRAGMRPVSLAVDVTNYVMLELGQPLHAFDADKLQGTIVVRRAREGETLETLDHVTRKLDPEDILITDESGPISLAGTMGGVSTEISDTSTNLVIEAAHFSATGIARTSRRHNLVSEASRRFERGVDRELPLYASWRAVQLLVTYGRATAQPGVTHVSYDVEPLTITIPVDYPGRVAGVPYDRDTVIRCLEQVGCLVVPGGPEEGAKDAAGGTAEGTVRRADPSLNTATVSGGALADKLSVIGDSTDLITVTPPSWRPDLTDPNDLVEEVVRLVGYENLPSVLPPAPAGSGLTEAQRLRRRVGRALAAAGFVEVLSYPFMSGRDLDNLQLEQDDDRRVAVRLANPLSEDEPFMRTTLLPGLIKTLVRNVGRGFTDVALFESGTVFLPRPGAPETAPILAVDRRPTPEELDRIESALPAQPLRVAAVLAGEFERSGWWGKGRQASWADAVEAARTVIREARIEPRVEAARTAPWHPGRCAALYAGDRLLGHAGELHPRVIEAYGLPRRTCALELELSVLEELLSGPAQAPAVSSFPVATQDVALVVPADTPVAEVEAALREGAGELLESIRLFDVYTGAQVGEGKKSLAYTLRFRAPDRTLTVEETTAARDAAVAVAASRFGATLRGA</sequence>
<evidence type="ECO:0000256" key="16">
    <source>
        <dbReference type="PROSITE-ProRule" id="PRU00209"/>
    </source>
</evidence>
<dbReference type="PANTHER" id="PTHR10947:SF0">
    <property type="entry name" value="PHENYLALANINE--TRNA LIGASE BETA SUBUNIT"/>
    <property type="match status" value="1"/>
</dbReference>
<dbReference type="InterPro" id="IPR002547">
    <property type="entry name" value="tRNA-bd_dom"/>
</dbReference>
<evidence type="ECO:0000313" key="21">
    <source>
        <dbReference type="Proteomes" id="UP000319213"/>
    </source>
</evidence>
<keyword evidence="8 15" id="KW-0547">Nucleotide-binding</keyword>
<dbReference type="Gene3D" id="2.40.50.140">
    <property type="entry name" value="Nucleic acid-binding proteins"/>
    <property type="match status" value="1"/>
</dbReference>
<keyword evidence="4 15" id="KW-0963">Cytoplasm</keyword>
<dbReference type="InterPro" id="IPR020825">
    <property type="entry name" value="Phe-tRNA_synthase-like_B3/B4"/>
</dbReference>
<accession>A0A543IXD8</accession>
<evidence type="ECO:0000256" key="9">
    <source>
        <dbReference type="ARBA" id="ARBA00022840"/>
    </source>
</evidence>
<dbReference type="InterPro" id="IPR041616">
    <property type="entry name" value="PheRS_beta_core"/>
</dbReference>
<evidence type="ECO:0000256" key="2">
    <source>
        <dbReference type="ARBA" id="ARBA00008653"/>
    </source>
</evidence>
<dbReference type="CDD" id="cd00769">
    <property type="entry name" value="PheRS_beta_core"/>
    <property type="match status" value="1"/>
</dbReference>
<evidence type="ECO:0000256" key="7">
    <source>
        <dbReference type="ARBA" id="ARBA00022723"/>
    </source>
</evidence>
<dbReference type="InterPro" id="IPR005121">
    <property type="entry name" value="Fdx_antiC-bd"/>
</dbReference>
<dbReference type="InterPro" id="IPR004532">
    <property type="entry name" value="Phe-tRNA-ligase_IIc_bsu_bact"/>
</dbReference>
<dbReference type="Gene3D" id="3.30.70.380">
    <property type="entry name" value="Ferrodoxin-fold anticodon-binding domain"/>
    <property type="match status" value="1"/>
</dbReference>
<dbReference type="GO" id="GO:0005524">
    <property type="term" value="F:ATP binding"/>
    <property type="evidence" value="ECO:0007669"/>
    <property type="project" value="UniProtKB-UniRule"/>
</dbReference>
<comment type="catalytic activity">
    <reaction evidence="14 15">
        <text>tRNA(Phe) + L-phenylalanine + ATP = L-phenylalanyl-tRNA(Phe) + AMP + diphosphate + H(+)</text>
        <dbReference type="Rhea" id="RHEA:19413"/>
        <dbReference type="Rhea" id="RHEA-COMP:9668"/>
        <dbReference type="Rhea" id="RHEA-COMP:9699"/>
        <dbReference type="ChEBI" id="CHEBI:15378"/>
        <dbReference type="ChEBI" id="CHEBI:30616"/>
        <dbReference type="ChEBI" id="CHEBI:33019"/>
        <dbReference type="ChEBI" id="CHEBI:58095"/>
        <dbReference type="ChEBI" id="CHEBI:78442"/>
        <dbReference type="ChEBI" id="CHEBI:78531"/>
        <dbReference type="ChEBI" id="CHEBI:456215"/>
        <dbReference type="EC" id="6.1.1.20"/>
    </reaction>
</comment>
<dbReference type="PROSITE" id="PS51483">
    <property type="entry name" value="B5"/>
    <property type="match status" value="1"/>
</dbReference>
<dbReference type="EC" id="6.1.1.20" evidence="15"/>
<name>A0A543IXD8_9ACTN</name>
<dbReference type="PROSITE" id="PS51447">
    <property type="entry name" value="FDX_ACB"/>
    <property type="match status" value="1"/>
</dbReference>
<dbReference type="SUPFAM" id="SSF46955">
    <property type="entry name" value="Putative DNA-binding domain"/>
    <property type="match status" value="1"/>
</dbReference>
<feature type="domain" description="B5" evidence="19">
    <location>
        <begin position="406"/>
        <end position="526"/>
    </location>
</feature>
<protein>
    <recommendedName>
        <fullName evidence="15">Phenylalanine--tRNA ligase beta subunit</fullName>
        <ecNumber evidence="15">6.1.1.20</ecNumber>
    </recommendedName>
    <alternativeName>
        <fullName evidence="15">Phenylalanyl-tRNA synthetase beta subunit</fullName>
        <shortName evidence="15">PheRS</shortName>
    </alternativeName>
</protein>
<feature type="binding site" evidence="15">
    <location>
        <position position="510"/>
    </location>
    <ligand>
        <name>Mg(2+)</name>
        <dbReference type="ChEBI" id="CHEBI:18420"/>
        <note>shared with alpha subunit</note>
    </ligand>
</feature>
<dbReference type="SUPFAM" id="SSF54991">
    <property type="entry name" value="Anticodon-binding domain of PheRS"/>
    <property type="match status" value="1"/>
</dbReference>
<evidence type="ECO:0000259" key="17">
    <source>
        <dbReference type="PROSITE" id="PS50886"/>
    </source>
</evidence>
<dbReference type="InterPro" id="IPR036690">
    <property type="entry name" value="Fdx_antiC-bd_sf"/>
</dbReference>
<dbReference type="Gene3D" id="3.50.40.10">
    <property type="entry name" value="Phenylalanyl-trna Synthetase, Chain B, domain 3"/>
    <property type="match status" value="1"/>
</dbReference>
<comment type="similarity">
    <text evidence="2 15">Belongs to the phenylalanyl-tRNA synthetase beta subunit family. Type 1 subfamily.</text>
</comment>
<evidence type="ECO:0000256" key="12">
    <source>
        <dbReference type="ARBA" id="ARBA00022917"/>
    </source>
</evidence>
<dbReference type="FunFam" id="3.50.40.10:FF:000001">
    <property type="entry name" value="Phenylalanine--tRNA ligase beta subunit"/>
    <property type="match status" value="1"/>
</dbReference>
<dbReference type="GO" id="GO:0004826">
    <property type="term" value="F:phenylalanine-tRNA ligase activity"/>
    <property type="evidence" value="ECO:0007669"/>
    <property type="project" value="UniProtKB-UniRule"/>
</dbReference>
<dbReference type="InterPro" id="IPR045864">
    <property type="entry name" value="aa-tRNA-synth_II/BPL/LPL"/>
</dbReference>
<dbReference type="CDD" id="cd02796">
    <property type="entry name" value="tRNA_bind_bactPheRS"/>
    <property type="match status" value="1"/>
</dbReference>
<dbReference type="Pfam" id="PF01588">
    <property type="entry name" value="tRNA_bind"/>
    <property type="match status" value="1"/>
</dbReference>
<evidence type="ECO:0000256" key="3">
    <source>
        <dbReference type="ARBA" id="ARBA00011209"/>
    </source>
</evidence>
<keyword evidence="9 15" id="KW-0067">ATP-binding</keyword>
<comment type="subunit">
    <text evidence="3 15">Tetramer of two alpha and two beta subunits.</text>
</comment>
<dbReference type="GO" id="GO:0000049">
    <property type="term" value="F:tRNA binding"/>
    <property type="evidence" value="ECO:0007669"/>
    <property type="project" value="UniProtKB-UniRule"/>
</dbReference>
<dbReference type="Proteomes" id="UP000319213">
    <property type="component" value="Unassembled WGS sequence"/>
</dbReference>
<dbReference type="Pfam" id="PF03147">
    <property type="entry name" value="FDX-ACB"/>
    <property type="match status" value="1"/>
</dbReference>
<comment type="subcellular location">
    <subcellularLocation>
        <location evidence="1 15">Cytoplasm</location>
    </subcellularLocation>
</comment>
<evidence type="ECO:0000256" key="4">
    <source>
        <dbReference type="ARBA" id="ARBA00022490"/>
    </source>
</evidence>
<dbReference type="SUPFAM" id="SSF55681">
    <property type="entry name" value="Class II aaRS and biotin synthetases"/>
    <property type="match status" value="1"/>
</dbReference>
<evidence type="ECO:0000256" key="14">
    <source>
        <dbReference type="ARBA" id="ARBA00049255"/>
    </source>
</evidence>
<dbReference type="NCBIfam" id="TIGR00472">
    <property type="entry name" value="pheT_bact"/>
    <property type="match status" value="1"/>
</dbReference>